<keyword evidence="5 6" id="KW-0067">ATP-binding</keyword>
<sequence length="84" mass="9649">MYKVKVYITLRESVLDPQGSVVKNALHSMEFTEVEEVRVGKYMELSLPSSVKNVEAAVEEMCHRLLANPVIEDYRYEIEESVAQ</sequence>
<keyword evidence="9" id="KW-1185">Reference proteome</keyword>
<comment type="pathway">
    <text evidence="6">Purine metabolism; IMP biosynthesis via de novo pathway; 5-amino-1-(5-phospho-D-ribosyl)imidazole from N(2)-formyl-N(1)-(5-phospho-D-ribosyl)glycinamide: step 1/2.</text>
</comment>
<comment type="subcellular location">
    <subcellularLocation>
        <location evidence="6">Cytoplasm</location>
    </subcellularLocation>
</comment>
<comment type="subunit">
    <text evidence="6">Part of the FGAM synthase complex composed of 1 PurL, 1 PurQ and 2 PurS subunits.</text>
</comment>
<evidence type="ECO:0000256" key="1">
    <source>
        <dbReference type="ARBA" id="ARBA00022490"/>
    </source>
</evidence>
<comment type="function">
    <text evidence="6">Part of the phosphoribosylformylglycinamidine synthase complex involved in the purines biosynthetic pathway. Catalyzes the ATP-dependent conversion of formylglycinamide ribonucleotide (FGAR) and glutamine to yield formylglycinamidine ribonucleotide (FGAM) and glutamate. The FGAM synthase complex is composed of three subunits. PurQ produces an ammonia molecule by converting glutamine to glutamate. PurL transfers the ammonia molecule to FGAR to form FGAM in an ATP-dependent manner. PurS interacts with PurQ and PurL and is thought to assist in the transfer of the ammonia molecule from PurQ to PurL.</text>
</comment>
<dbReference type="NCBIfam" id="TIGR00302">
    <property type="entry name" value="phosphoribosylformylglycinamidine synthase subunit PurS"/>
    <property type="match status" value="1"/>
</dbReference>
<dbReference type="Pfam" id="PF02700">
    <property type="entry name" value="PurS"/>
    <property type="match status" value="1"/>
</dbReference>
<dbReference type="GO" id="GO:0006189">
    <property type="term" value="P:'de novo' IMP biosynthetic process"/>
    <property type="evidence" value="ECO:0007669"/>
    <property type="project" value="UniProtKB-UniRule"/>
</dbReference>
<dbReference type="InterPro" id="IPR036604">
    <property type="entry name" value="PurS-like_sf"/>
</dbReference>
<dbReference type="EMBL" id="LGUE01000004">
    <property type="protein sequence ID" value="KON85322.1"/>
    <property type="molecule type" value="Genomic_DNA"/>
</dbReference>
<dbReference type="EMBL" id="LQQY01000003">
    <property type="protein sequence ID" value="KZE52969.1"/>
    <property type="molecule type" value="Genomic_DNA"/>
</dbReference>
<gene>
    <name evidence="6" type="primary">purS</name>
    <name evidence="7" type="ORF">AF331_15315</name>
    <name evidence="8" type="ORF">AV649_12265</name>
</gene>
<evidence type="ECO:0000313" key="8">
    <source>
        <dbReference type="EMBL" id="KZE52969.1"/>
    </source>
</evidence>
<reference evidence="10" key="3">
    <citation type="submission" date="2016-01" db="EMBL/GenBank/DDBJ databases">
        <title>Whole genome sequencing of Bhargavaea cecembensis T14.</title>
        <authorList>
            <person name="Hong K.W."/>
        </authorList>
    </citation>
    <scope>NUCLEOTIDE SEQUENCE [LARGE SCALE GENOMIC DNA]</scope>
    <source>
        <strain evidence="10">M19</strain>
    </source>
</reference>
<dbReference type="AlphaFoldDB" id="A0A0J5V0Y0"/>
<dbReference type="Proteomes" id="UP000037405">
    <property type="component" value="Unassembled WGS sequence"/>
</dbReference>
<dbReference type="Gene3D" id="3.30.1280.10">
    <property type="entry name" value="Phosphoribosylformylglycinamidine synthase subunit PurS"/>
    <property type="match status" value="1"/>
</dbReference>
<evidence type="ECO:0000313" key="9">
    <source>
        <dbReference type="Proteomes" id="UP000037405"/>
    </source>
</evidence>
<evidence type="ECO:0000256" key="4">
    <source>
        <dbReference type="ARBA" id="ARBA00022755"/>
    </source>
</evidence>
<reference evidence="8" key="4">
    <citation type="submission" date="2016-01" db="EMBL/GenBank/DDBJ databases">
        <authorList>
            <person name="McClelland M."/>
            <person name="Jain A."/>
            <person name="Saraogi P."/>
            <person name="Mendelson R."/>
            <person name="Westerman R."/>
            <person name="SanMiguel P."/>
            <person name="Csonka L."/>
        </authorList>
    </citation>
    <scope>NUCLEOTIDE SEQUENCE</scope>
    <source>
        <strain evidence="8">M19</strain>
    </source>
</reference>
<dbReference type="HAMAP" id="MF_01926">
    <property type="entry name" value="PurS"/>
    <property type="match status" value="1"/>
</dbReference>
<dbReference type="GO" id="GO:0005737">
    <property type="term" value="C:cytoplasm"/>
    <property type="evidence" value="ECO:0007669"/>
    <property type="project" value="UniProtKB-SubCell"/>
</dbReference>
<evidence type="ECO:0000256" key="5">
    <source>
        <dbReference type="ARBA" id="ARBA00022840"/>
    </source>
</evidence>
<dbReference type="OrthoDB" id="9799101at2"/>
<evidence type="ECO:0000256" key="3">
    <source>
        <dbReference type="ARBA" id="ARBA00022741"/>
    </source>
</evidence>
<comment type="similarity">
    <text evidence="6">Belongs to the PurS family.</text>
</comment>
<keyword evidence="4 6" id="KW-0658">Purine biosynthesis</keyword>
<dbReference type="GO" id="GO:0005524">
    <property type="term" value="F:ATP binding"/>
    <property type="evidence" value="ECO:0007669"/>
    <property type="project" value="UniProtKB-UniRule"/>
</dbReference>
<dbReference type="NCBIfam" id="NF004630">
    <property type="entry name" value="PRK05974.1"/>
    <property type="match status" value="1"/>
</dbReference>
<dbReference type="PANTHER" id="PTHR34696">
    <property type="entry name" value="PHOSPHORIBOSYLFORMYLGLYCINAMIDINE SYNTHASE SUBUNIT PURS"/>
    <property type="match status" value="1"/>
</dbReference>
<dbReference type="PATRIC" id="fig|189381.10.peg.1337"/>
<organism evidence="7 9">
    <name type="scientific">Rossellomorea marisflavi</name>
    <dbReference type="NCBI Taxonomy" id="189381"/>
    <lineage>
        <taxon>Bacteria</taxon>
        <taxon>Bacillati</taxon>
        <taxon>Bacillota</taxon>
        <taxon>Bacilli</taxon>
        <taxon>Bacillales</taxon>
        <taxon>Bacillaceae</taxon>
        <taxon>Rossellomorea</taxon>
    </lineage>
</organism>
<reference evidence="7" key="2">
    <citation type="submission" date="2015-07" db="EMBL/GenBank/DDBJ databases">
        <title>MeaNS - Measles Nucleotide Surveillance Program.</title>
        <authorList>
            <person name="Tran T."/>
            <person name="Druce J."/>
        </authorList>
    </citation>
    <scope>NUCLEOTIDE SEQUENCE</scope>
    <source>
        <strain evidence="7">JCM 11544</strain>
    </source>
</reference>
<dbReference type="UniPathway" id="UPA00074">
    <property type="reaction ID" value="UER00128"/>
</dbReference>
<comment type="caution">
    <text evidence="7">The sequence shown here is derived from an EMBL/GenBank/DDBJ whole genome shotgun (WGS) entry which is preliminary data.</text>
</comment>
<evidence type="ECO:0000313" key="10">
    <source>
        <dbReference type="Proteomes" id="UP000076510"/>
    </source>
</evidence>
<evidence type="ECO:0000256" key="6">
    <source>
        <dbReference type="HAMAP-Rule" id="MF_01926"/>
    </source>
</evidence>
<dbReference type="STRING" id="189381.GCA_900166615_00840"/>
<dbReference type="PANTHER" id="PTHR34696:SF1">
    <property type="entry name" value="PHOSPHORIBOSYLFORMYLGLYCINAMIDINE SYNTHASE SUBUNIT PURS"/>
    <property type="match status" value="1"/>
</dbReference>
<evidence type="ECO:0000256" key="2">
    <source>
        <dbReference type="ARBA" id="ARBA00022598"/>
    </source>
</evidence>
<protein>
    <recommendedName>
        <fullName evidence="6">Phosphoribosylformylglycinamidine synthase subunit PurS</fullName>
        <shortName evidence="6">FGAM synthase</shortName>
        <ecNumber evidence="6">6.3.5.3</ecNumber>
    </recommendedName>
    <alternativeName>
        <fullName evidence="6">Formylglycinamide ribonucleotide amidotransferase subunit III</fullName>
        <shortName evidence="6">FGAR amidotransferase III</shortName>
        <shortName evidence="6">FGAR-AT III</shortName>
    </alternativeName>
    <alternativeName>
        <fullName evidence="6">Phosphoribosylformylglycinamidine synthase subunit III</fullName>
    </alternativeName>
</protein>
<comment type="catalytic activity">
    <reaction evidence="6">
        <text>N(2)-formyl-N(1)-(5-phospho-beta-D-ribosyl)glycinamide + L-glutamine + ATP + H2O = 2-formamido-N(1)-(5-O-phospho-beta-D-ribosyl)acetamidine + L-glutamate + ADP + phosphate + H(+)</text>
        <dbReference type="Rhea" id="RHEA:17129"/>
        <dbReference type="ChEBI" id="CHEBI:15377"/>
        <dbReference type="ChEBI" id="CHEBI:15378"/>
        <dbReference type="ChEBI" id="CHEBI:29985"/>
        <dbReference type="ChEBI" id="CHEBI:30616"/>
        <dbReference type="ChEBI" id="CHEBI:43474"/>
        <dbReference type="ChEBI" id="CHEBI:58359"/>
        <dbReference type="ChEBI" id="CHEBI:147286"/>
        <dbReference type="ChEBI" id="CHEBI:147287"/>
        <dbReference type="ChEBI" id="CHEBI:456216"/>
        <dbReference type="EC" id="6.3.5.3"/>
    </reaction>
</comment>
<evidence type="ECO:0000313" key="7">
    <source>
        <dbReference type="EMBL" id="KON85322.1"/>
    </source>
</evidence>
<proteinExistence type="inferred from homology"/>
<dbReference type="Proteomes" id="UP000076510">
    <property type="component" value="Unassembled WGS sequence"/>
</dbReference>
<accession>A0A0J5V0Y0</accession>
<keyword evidence="3 6" id="KW-0547">Nucleotide-binding</keyword>
<keyword evidence="1 6" id="KW-0963">Cytoplasm</keyword>
<dbReference type="GeneID" id="89532838"/>
<reference evidence="9" key="1">
    <citation type="submission" date="2015-07" db="EMBL/GenBank/DDBJ databases">
        <title>Fjat-14235 jcm11544.</title>
        <authorList>
            <person name="Liu B."/>
            <person name="Wang J."/>
            <person name="Zhu Y."/>
            <person name="Liu G."/>
            <person name="Chen Q."/>
            <person name="Chen Z."/>
            <person name="Lan J."/>
            <person name="Che J."/>
            <person name="Ge C."/>
            <person name="Shi H."/>
            <person name="Pan Z."/>
            <person name="Liu X."/>
        </authorList>
    </citation>
    <scope>NUCLEOTIDE SEQUENCE [LARGE SCALE GENOMIC DNA]</scope>
    <source>
        <strain evidence="9">JCM 11544</strain>
    </source>
</reference>
<dbReference type="RefSeq" id="WP_048007507.1">
    <property type="nucleotide sequence ID" value="NZ_CAXQIX010000142.1"/>
</dbReference>
<dbReference type="InterPro" id="IPR003850">
    <property type="entry name" value="PurS"/>
</dbReference>
<dbReference type="GO" id="GO:0004642">
    <property type="term" value="F:phosphoribosylformylglycinamidine synthase activity"/>
    <property type="evidence" value="ECO:0007669"/>
    <property type="project" value="UniProtKB-UniRule"/>
</dbReference>
<dbReference type="EC" id="6.3.5.3" evidence="6"/>
<keyword evidence="2 6" id="KW-0436">Ligase</keyword>
<dbReference type="SUPFAM" id="SSF82697">
    <property type="entry name" value="PurS-like"/>
    <property type="match status" value="1"/>
</dbReference>
<name>A0A0J5V0Y0_9BACI</name>